<proteinExistence type="inferred from homology"/>
<reference evidence="3 4" key="1">
    <citation type="submission" date="2019-06" db="EMBL/GenBank/DDBJ databases">
        <title>Whole genome shotgun sequence of Cellulomonas gelida NBRC 3748.</title>
        <authorList>
            <person name="Hosoyama A."/>
            <person name="Uohara A."/>
            <person name="Ohji S."/>
            <person name="Ichikawa N."/>
        </authorList>
    </citation>
    <scope>NUCLEOTIDE SEQUENCE [LARGE SCALE GENOMIC DNA]</scope>
    <source>
        <strain evidence="3 4">NBRC 3748</strain>
    </source>
</reference>
<dbReference type="InterPro" id="IPR002696">
    <property type="entry name" value="Membr_insert_effic_factor_YidD"/>
</dbReference>
<evidence type="ECO:0000256" key="1">
    <source>
        <dbReference type="HAMAP-Rule" id="MF_00386"/>
    </source>
</evidence>
<dbReference type="EMBL" id="BJLQ01000041">
    <property type="protein sequence ID" value="GEA85615.1"/>
    <property type="molecule type" value="Genomic_DNA"/>
</dbReference>
<dbReference type="Proteomes" id="UP000320461">
    <property type="component" value="Unassembled WGS sequence"/>
</dbReference>
<accession>A0A4Y3KR09</accession>
<dbReference type="NCBIfam" id="TIGR00278">
    <property type="entry name" value="membrane protein insertion efficiency factor YidD"/>
    <property type="match status" value="1"/>
</dbReference>
<organism evidence="3 4">
    <name type="scientific">Cellulomonas gelida</name>
    <dbReference type="NCBI Taxonomy" id="1712"/>
    <lineage>
        <taxon>Bacteria</taxon>
        <taxon>Bacillati</taxon>
        <taxon>Actinomycetota</taxon>
        <taxon>Actinomycetes</taxon>
        <taxon>Micrococcales</taxon>
        <taxon>Cellulomonadaceae</taxon>
        <taxon>Cellulomonas</taxon>
    </lineage>
</organism>
<name>A0A4Y3KR09_9CELL</name>
<protein>
    <recommendedName>
        <fullName evidence="1">Putative membrane protein insertion efficiency factor</fullName>
    </recommendedName>
</protein>
<keyword evidence="1" id="KW-1003">Cell membrane</keyword>
<dbReference type="AlphaFoldDB" id="A0A4Y3KR09"/>
<dbReference type="PANTHER" id="PTHR33383">
    <property type="entry name" value="MEMBRANE PROTEIN INSERTION EFFICIENCY FACTOR-RELATED"/>
    <property type="match status" value="1"/>
</dbReference>
<dbReference type="OrthoDB" id="9801753at2"/>
<comment type="function">
    <text evidence="1">Could be involved in insertion of integral membrane proteins into the membrane.</text>
</comment>
<dbReference type="PANTHER" id="PTHR33383:SF1">
    <property type="entry name" value="MEMBRANE PROTEIN INSERTION EFFICIENCY FACTOR-RELATED"/>
    <property type="match status" value="1"/>
</dbReference>
<keyword evidence="4" id="KW-1185">Reference proteome</keyword>
<comment type="subcellular location">
    <subcellularLocation>
        <location evidence="1">Cell membrane</location>
        <topology evidence="1">Peripheral membrane protein</topology>
        <orientation evidence="1">Cytoplasmic side</orientation>
    </subcellularLocation>
</comment>
<feature type="region of interest" description="Disordered" evidence="2">
    <location>
        <begin position="75"/>
        <end position="98"/>
    </location>
</feature>
<dbReference type="HAMAP" id="MF_00386">
    <property type="entry name" value="UPF0161_YidD"/>
    <property type="match status" value="1"/>
</dbReference>
<comment type="similarity">
    <text evidence="1">Belongs to the UPF0161 family.</text>
</comment>
<keyword evidence="1" id="KW-0472">Membrane</keyword>
<gene>
    <name evidence="3" type="ORF">CGE01nite_28660</name>
</gene>
<dbReference type="RefSeq" id="WP_141371493.1">
    <property type="nucleotide sequence ID" value="NZ_BJLQ01000041.1"/>
</dbReference>
<dbReference type="GO" id="GO:0005886">
    <property type="term" value="C:plasma membrane"/>
    <property type="evidence" value="ECO:0007669"/>
    <property type="project" value="UniProtKB-SubCell"/>
</dbReference>
<dbReference type="Pfam" id="PF01809">
    <property type="entry name" value="YidD"/>
    <property type="match status" value="1"/>
</dbReference>
<evidence type="ECO:0000256" key="2">
    <source>
        <dbReference type="SAM" id="MobiDB-lite"/>
    </source>
</evidence>
<evidence type="ECO:0000313" key="3">
    <source>
        <dbReference type="EMBL" id="GEA85615.1"/>
    </source>
</evidence>
<sequence length="98" mass="10932">MSSIARVAQFVVRLPGKALLGLLWVYQHTISPLTPPTCRYYPSCSQYAVVAIRRHGALRGTWLAGRRLLRCHPWTPGGVDDVPPARSPRRHDVAHSAH</sequence>
<dbReference type="SMART" id="SM01234">
    <property type="entry name" value="Haemolytic"/>
    <property type="match status" value="1"/>
</dbReference>
<evidence type="ECO:0000313" key="4">
    <source>
        <dbReference type="Proteomes" id="UP000320461"/>
    </source>
</evidence>
<comment type="caution">
    <text evidence="3">The sequence shown here is derived from an EMBL/GenBank/DDBJ whole genome shotgun (WGS) entry which is preliminary data.</text>
</comment>